<dbReference type="OrthoDB" id="6627390at2759"/>
<proteinExistence type="predicted"/>
<gene>
    <name evidence="1" type="ORF">NEZAVI_LOCUS3243</name>
</gene>
<reference evidence="1" key="1">
    <citation type="submission" date="2022-01" db="EMBL/GenBank/DDBJ databases">
        <authorList>
            <person name="King R."/>
        </authorList>
    </citation>
    <scope>NUCLEOTIDE SEQUENCE</scope>
</reference>
<dbReference type="EMBL" id="OV725077">
    <property type="protein sequence ID" value="CAH1392428.1"/>
    <property type="molecule type" value="Genomic_DNA"/>
</dbReference>
<evidence type="ECO:0000313" key="1">
    <source>
        <dbReference type="EMBL" id="CAH1392428.1"/>
    </source>
</evidence>
<organism evidence="1 2">
    <name type="scientific">Nezara viridula</name>
    <name type="common">Southern green stink bug</name>
    <name type="synonym">Cimex viridulus</name>
    <dbReference type="NCBI Taxonomy" id="85310"/>
    <lineage>
        <taxon>Eukaryota</taxon>
        <taxon>Metazoa</taxon>
        <taxon>Ecdysozoa</taxon>
        <taxon>Arthropoda</taxon>
        <taxon>Hexapoda</taxon>
        <taxon>Insecta</taxon>
        <taxon>Pterygota</taxon>
        <taxon>Neoptera</taxon>
        <taxon>Paraneoptera</taxon>
        <taxon>Hemiptera</taxon>
        <taxon>Heteroptera</taxon>
        <taxon>Panheteroptera</taxon>
        <taxon>Pentatomomorpha</taxon>
        <taxon>Pentatomoidea</taxon>
        <taxon>Pentatomidae</taxon>
        <taxon>Pentatominae</taxon>
        <taxon>Nezara</taxon>
    </lineage>
</organism>
<accession>A0A9P0H011</accession>
<dbReference type="Proteomes" id="UP001152798">
    <property type="component" value="Chromosome 1"/>
</dbReference>
<protein>
    <submittedName>
        <fullName evidence="1">Uncharacterized protein</fullName>
    </submittedName>
</protein>
<sequence length="81" mass="9661">MWRQNPFLRTDNAVAIRLAQIPENHRRTKPAQRKHFFIRELVGDVELVVKRVPAEDQWAYRLTKLLAATRIQLLCDKIRLK</sequence>
<evidence type="ECO:0000313" key="2">
    <source>
        <dbReference type="Proteomes" id="UP001152798"/>
    </source>
</evidence>
<name>A0A9P0H011_NEZVI</name>
<dbReference type="AlphaFoldDB" id="A0A9P0H011"/>
<keyword evidence="2" id="KW-1185">Reference proteome</keyword>